<dbReference type="EMBL" id="KI669566">
    <property type="protein sequence ID" value="ETN18914.1"/>
    <property type="molecule type" value="Genomic_DNA"/>
</dbReference>
<dbReference type="RefSeq" id="XP_008896680.1">
    <property type="nucleotide sequence ID" value="XM_008898432.1"/>
</dbReference>
<dbReference type="VEuPathDB" id="FungiDB:PPTG_21615"/>
<evidence type="ECO:0000313" key="3">
    <source>
        <dbReference type="Proteomes" id="UP000018817"/>
    </source>
</evidence>
<gene>
    <name evidence="2" type="ORF">PPTG_21615</name>
</gene>
<accession>W2R2I5</accession>
<evidence type="ECO:0000256" key="1">
    <source>
        <dbReference type="SAM" id="MobiDB-lite"/>
    </source>
</evidence>
<protein>
    <submittedName>
        <fullName evidence="2">Uncharacterized protein</fullName>
    </submittedName>
</protein>
<dbReference type="Proteomes" id="UP000018817">
    <property type="component" value="Unassembled WGS sequence"/>
</dbReference>
<name>W2R2I5_PHYN3</name>
<organism evidence="2 3">
    <name type="scientific">Phytophthora nicotianae (strain INRA-310)</name>
    <name type="common">Phytophthora parasitica</name>
    <dbReference type="NCBI Taxonomy" id="761204"/>
    <lineage>
        <taxon>Eukaryota</taxon>
        <taxon>Sar</taxon>
        <taxon>Stramenopiles</taxon>
        <taxon>Oomycota</taxon>
        <taxon>Peronosporomycetes</taxon>
        <taxon>Peronosporales</taxon>
        <taxon>Peronosporaceae</taxon>
        <taxon>Phytophthora</taxon>
    </lineage>
</organism>
<dbReference type="OMA" id="HSDTQHR"/>
<evidence type="ECO:0000313" key="2">
    <source>
        <dbReference type="EMBL" id="ETN18914.1"/>
    </source>
</evidence>
<feature type="compositionally biased region" description="Polar residues" evidence="1">
    <location>
        <begin position="22"/>
        <end position="59"/>
    </location>
</feature>
<dbReference type="GeneID" id="20190214"/>
<reference evidence="3" key="1">
    <citation type="submission" date="2011-12" db="EMBL/GenBank/DDBJ databases">
        <authorList>
            <consortium name="The Broad Institute Genome Sequencing Platform"/>
            <person name="Russ C."/>
            <person name="Tyler B."/>
            <person name="Panabieres F."/>
            <person name="Shan W."/>
            <person name="Tripathy S."/>
            <person name="Grunwald N."/>
            <person name="Machado M."/>
            <person name="Young S.K."/>
            <person name="Zeng Q."/>
            <person name="Gargeya S."/>
            <person name="Fitzgerald M."/>
            <person name="Haas B."/>
            <person name="Abouelleil A."/>
            <person name="Alvarado L."/>
            <person name="Arachchi H.M."/>
            <person name="Berlin A."/>
            <person name="Chapman S.B."/>
            <person name="Gearin G."/>
            <person name="Goldberg J."/>
            <person name="Griggs A."/>
            <person name="Gujja S."/>
            <person name="Hansen M."/>
            <person name="Heiman D."/>
            <person name="Howarth C."/>
            <person name="Larimer J."/>
            <person name="Lui A."/>
            <person name="MacDonald P.J.P."/>
            <person name="McCowen C."/>
            <person name="Montmayeur A."/>
            <person name="Murphy C."/>
            <person name="Neiman D."/>
            <person name="Pearson M."/>
            <person name="Priest M."/>
            <person name="Roberts A."/>
            <person name="Saif S."/>
            <person name="Shea T."/>
            <person name="Sisk P."/>
            <person name="Stolte C."/>
            <person name="Sykes S."/>
            <person name="Wortman J."/>
            <person name="Nusbaum C."/>
            <person name="Birren B."/>
        </authorList>
    </citation>
    <scope>NUCLEOTIDE SEQUENCE [LARGE SCALE GENOMIC DNA]</scope>
    <source>
        <strain evidence="3">INRA-310</strain>
    </source>
</reference>
<feature type="region of interest" description="Disordered" evidence="1">
    <location>
        <begin position="1"/>
        <end position="78"/>
    </location>
</feature>
<reference evidence="2 3" key="2">
    <citation type="submission" date="2013-11" db="EMBL/GenBank/DDBJ databases">
        <title>The Genome Sequence of Phytophthora parasitica INRA-310.</title>
        <authorList>
            <consortium name="The Broad Institute Genomics Platform"/>
            <person name="Russ C."/>
            <person name="Tyler B."/>
            <person name="Panabieres F."/>
            <person name="Shan W."/>
            <person name="Tripathy S."/>
            <person name="Grunwald N."/>
            <person name="Machado M."/>
            <person name="Johnson C.S."/>
            <person name="Arredondo F."/>
            <person name="Hong C."/>
            <person name="Coffey M."/>
            <person name="Young S.K."/>
            <person name="Zeng Q."/>
            <person name="Gargeya S."/>
            <person name="Fitzgerald M."/>
            <person name="Abouelleil A."/>
            <person name="Alvarado L."/>
            <person name="Chapman S.B."/>
            <person name="Gainer-Dewar J."/>
            <person name="Goldberg J."/>
            <person name="Griggs A."/>
            <person name="Gujja S."/>
            <person name="Hansen M."/>
            <person name="Howarth C."/>
            <person name="Imamovic A."/>
            <person name="Ireland A."/>
            <person name="Larimer J."/>
            <person name="McCowan C."/>
            <person name="Murphy C."/>
            <person name="Pearson M."/>
            <person name="Poon T.W."/>
            <person name="Priest M."/>
            <person name="Roberts A."/>
            <person name="Saif S."/>
            <person name="Shea T."/>
            <person name="Sykes S."/>
            <person name="Wortman J."/>
            <person name="Nusbaum C."/>
            <person name="Birren B."/>
        </authorList>
    </citation>
    <scope>NUCLEOTIDE SEQUENCE [LARGE SCALE GENOMIC DNA]</scope>
    <source>
        <strain evidence="2 3">INRA-310</strain>
    </source>
</reference>
<dbReference type="AlphaFoldDB" id="W2R2I5"/>
<proteinExistence type="predicted"/>
<sequence>MSLHERRVVPTARRSIVVDPTKQLQTTRSSSGHSESTFGHPQSTISGTHSDTQHRQTQAGAPANFTRDIKHVGSSLHL</sequence>